<name>A0A1I4ICD7_9FIRM</name>
<dbReference type="InterPro" id="IPR023367">
    <property type="entry name" value="Peptidase_M42_dom2"/>
</dbReference>
<dbReference type="AlphaFoldDB" id="A0A1I4ICD7"/>
<keyword evidence="2 9" id="KW-0031">Aminopeptidase</keyword>
<keyword evidence="10" id="KW-1185">Reference proteome</keyword>
<dbReference type="PANTHER" id="PTHR32481:SF0">
    <property type="entry name" value="AMINOPEPTIDASE YPDE-RELATED"/>
    <property type="match status" value="1"/>
</dbReference>
<dbReference type="GO" id="GO:0006508">
    <property type="term" value="P:proteolysis"/>
    <property type="evidence" value="ECO:0007669"/>
    <property type="project" value="UniProtKB-KW"/>
</dbReference>
<dbReference type="InterPro" id="IPR051464">
    <property type="entry name" value="Peptidase_M42_aminopept"/>
</dbReference>
<evidence type="ECO:0000256" key="6">
    <source>
        <dbReference type="PIRNR" id="PIRNR001123"/>
    </source>
</evidence>
<evidence type="ECO:0000256" key="3">
    <source>
        <dbReference type="ARBA" id="ARBA00022670"/>
    </source>
</evidence>
<evidence type="ECO:0000313" key="10">
    <source>
        <dbReference type="Proteomes" id="UP000199006"/>
    </source>
</evidence>
<evidence type="ECO:0000256" key="2">
    <source>
        <dbReference type="ARBA" id="ARBA00022438"/>
    </source>
</evidence>
<feature type="binding site" evidence="8">
    <location>
        <position position="215"/>
    </location>
    <ligand>
        <name>Zn(2+)</name>
        <dbReference type="ChEBI" id="CHEBI:29105"/>
        <label>2</label>
    </ligand>
</feature>
<dbReference type="SUPFAM" id="SSF101821">
    <property type="entry name" value="Aminopeptidase/glucanase lid domain"/>
    <property type="match status" value="1"/>
</dbReference>
<proteinExistence type="inferred from homology"/>
<evidence type="ECO:0000256" key="1">
    <source>
        <dbReference type="ARBA" id="ARBA00006272"/>
    </source>
</evidence>
<evidence type="ECO:0000313" key="9">
    <source>
        <dbReference type="EMBL" id="SFL51965.1"/>
    </source>
</evidence>
<evidence type="ECO:0000256" key="5">
    <source>
        <dbReference type="ARBA" id="ARBA00022801"/>
    </source>
</evidence>
<dbReference type="GO" id="GO:0004177">
    <property type="term" value="F:aminopeptidase activity"/>
    <property type="evidence" value="ECO:0007669"/>
    <property type="project" value="UniProtKB-UniRule"/>
</dbReference>
<dbReference type="Gene3D" id="3.40.630.10">
    <property type="entry name" value="Zn peptidases"/>
    <property type="match status" value="1"/>
</dbReference>
<reference evidence="9 10" key="1">
    <citation type="submission" date="2016-10" db="EMBL/GenBank/DDBJ databases">
        <authorList>
            <person name="de Groot N.N."/>
        </authorList>
    </citation>
    <scope>NUCLEOTIDE SEQUENCE [LARGE SCALE GENOMIC DNA]</scope>
    <source>
        <strain evidence="9 10">ATCC 51327</strain>
    </source>
</reference>
<dbReference type="SUPFAM" id="SSF53187">
    <property type="entry name" value="Zn-dependent exopeptidases"/>
    <property type="match status" value="1"/>
</dbReference>
<gene>
    <name evidence="9" type="ORF">SAMN02983006_01375</name>
</gene>
<accession>A0A1I4ICD7</accession>
<dbReference type="InterPro" id="IPR008007">
    <property type="entry name" value="Peptidase_M42"/>
</dbReference>
<feature type="active site" description="Proton acceptor" evidence="7">
    <location>
        <position position="214"/>
    </location>
</feature>
<dbReference type="RefSeq" id="WP_089861342.1">
    <property type="nucleotide sequence ID" value="NZ_FOTI01000016.1"/>
</dbReference>
<comment type="cofactor">
    <cofactor evidence="8">
        <name>a divalent metal cation</name>
        <dbReference type="ChEBI" id="CHEBI:60240"/>
    </cofactor>
    <text evidence="8">Binds 2 divalent metal cations per subunit.</text>
</comment>
<dbReference type="PANTHER" id="PTHR32481">
    <property type="entry name" value="AMINOPEPTIDASE"/>
    <property type="match status" value="1"/>
</dbReference>
<feature type="binding site" evidence="8">
    <location>
        <position position="66"/>
    </location>
    <ligand>
        <name>Zn(2+)</name>
        <dbReference type="ChEBI" id="CHEBI:29105"/>
        <label>1</label>
    </ligand>
</feature>
<organism evidence="9 10">
    <name type="scientific">Halanaerobium salsuginis</name>
    <dbReference type="NCBI Taxonomy" id="29563"/>
    <lineage>
        <taxon>Bacteria</taxon>
        <taxon>Bacillati</taxon>
        <taxon>Bacillota</taxon>
        <taxon>Clostridia</taxon>
        <taxon>Halanaerobiales</taxon>
        <taxon>Halanaerobiaceae</taxon>
        <taxon>Halanaerobium</taxon>
    </lineage>
</organism>
<keyword evidence="5" id="KW-0378">Hydrolase</keyword>
<protein>
    <submittedName>
        <fullName evidence="9">Putative aminopeptidase FrvX</fullName>
    </submittedName>
</protein>
<dbReference type="Pfam" id="PF05343">
    <property type="entry name" value="Peptidase_M42"/>
    <property type="match status" value="1"/>
</dbReference>
<sequence>MPDKSIKLIKKLSNANGISGFENEVLDVAKNETAANLNFEQDAMQNLYLYTKNYNSDKPTVMLDSHSDEVGFMVKSINKNGSLKFVTIGNWAPQNIPAHKVRIKNRYGNYVKGIVASTPPHFLSQAEREQLLPVEKLIIDLGSTSYQQTIDNYGIEVGAPIIPDVEFEYDDSNQIMIGKAFDNRLGTAIVIELMLYFANQNLDFNLVGSLSAQEEVGTRGAEVTARKIRPDLALVFEGTPADDNFRDHYDSQSALNKGPQIRHRDISIISNPALVKFAKNSARLNKIPFQEAVRIGGGNDGARILLSNYSVPTAVLGVPVRYAHTHYCISSLPDYKNTIKWAKSILTDLSSAQLKQFNYI</sequence>
<evidence type="ECO:0000256" key="7">
    <source>
        <dbReference type="PIRSR" id="PIRSR001123-1"/>
    </source>
</evidence>
<dbReference type="PIRSF" id="PIRSF001123">
    <property type="entry name" value="PepA_GA"/>
    <property type="match status" value="1"/>
</dbReference>
<feature type="binding site" evidence="8">
    <location>
        <position position="237"/>
    </location>
    <ligand>
        <name>Zn(2+)</name>
        <dbReference type="ChEBI" id="CHEBI:29105"/>
        <label>1</label>
    </ligand>
</feature>
<dbReference type="EMBL" id="FOTI01000016">
    <property type="protein sequence ID" value="SFL51965.1"/>
    <property type="molecule type" value="Genomic_DNA"/>
</dbReference>
<feature type="binding site" evidence="8">
    <location>
        <position position="182"/>
    </location>
    <ligand>
        <name>Zn(2+)</name>
        <dbReference type="ChEBI" id="CHEBI:29105"/>
        <label>1</label>
    </ligand>
</feature>
<dbReference type="GO" id="GO:0046872">
    <property type="term" value="F:metal ion binding"/>
    <property type="evidence" value="ECO:0007669"/>
    <property type="project" value="UniProtKB-UniRule"/>
</dbReference>
<evidence type="ECO:0000256" key="8">
    <source>
        <dbReference type="PIRSR" id="PIRSR001123-2"/>
    </source>
</evidence>
<feature type="binding site" evidence="8">
    <location>
        <position position="182"/>
    </location>
    <ligand>
        <name>Zn(2+)</name>
        <dbReference type="ChEBI" id="CHEBI:29105"/>
        <label>2</label>
    </ligand>
</feature>
<evidence type="ECO:0000256" key="4">
    <source>
        <dbReference type="ARBA" id="ARBA00022723"/>
    </source>
</evidence>
<comment type="similarity">
    <text evidence="1 6">Belongs to the peptidase M42 family.</text>
</comment>
<dbReference type="OrthoDB" id="9772053at2"/>
<dbReference type="Gene3D" id="2.40.30.40">
    <property type="entry name" value="Peptidase M42, domain 2"/>
    <property type="match status" value="1"/>
</dbReference>
<keyword evidence="3" id="KW-0645">Protease</keyword>
<dbReference type="STRING" id="29563.SAMN02983006_01375"/>
<keyword evidence="4 8" id="KW-0479">Metal-binding</keyword>
<dbReference type="Proteomes" id="UP000199006">
    <property type="component" value="Unassembled WGS sequence"/>
</dbReference>
<feature type="binding site" evidence="8">
    <location>
        <position position="324"/>
    </location>
    <ligand>
        <name>Zn(2+)</name>
        <dbReference type="ChEBI" id="CHEBI:29105"/>
        <label>2</label>
    </ligand>
</feature>